<dbReference type="GO" id="GO:0016787">
    <property type="term" value="F:hydrolase activity"/>
    <property type="evidence" value="ECO:0007669"/>
    <property type="project" value="UniProtKB-KW"/>
</dbReference>
<dbReference type="AlphaFoldDB" id="A0A6M1SJQ9"/>
<keyword evidence="2" id="KW-1185">Reference proteome</keyword>
<dbReference type="InterPro" id="IPR029058">
    <property type="entry name" value="AB_hydrolase_fold"/>
</dbReference>
<sequence length="307" mass="34291">MSFSPENLPDNPHQLEEWINEQENNEQALKEHARAKIVWADPANKIKTDYALVYLHGFKASHGEGNPVHKRVAETLDFNLYLSRLDGHGLNVSNPLSELTADVLKKSAQKALEVGRKIGRKVIIMGTSTGGSLGLYLAAQPELRDVISGLVLYSPLVRFYGSSQLFLGHRLPRTLLRIIPGKNYLIQGEEGNSPEENKIWYSTYALQGALALGKFIQDAMTEETFSRVRCPAYTGYYYKNEGQQDKVVSVDAIKDMHKQLGVDSTFKVLKNYPDSGAHVICSGLLSSSANRLVKDTCHFIREKVIEL</sequence>
<protein>
    <submittedName>
        <fullName evidence="1">Alpha/beta hydrolase</fullName>
    </submittedName>
</protein>
<dbReference type="SUPFAM" id="SSF53474">
    <property type="entry name" value="alpha/beta-Hydrolases"/>
    <property type="match status" value="1"/>
</dbReference>
<keyword evidence="1" id="KW-0378">Hydrolase</keyword>
<organism evidence="1 2">
    <name type="scientific">Halalkalibaculum roseum</name>
    <dbReference type="NCBI Taxonomy" id="2709311"/>
    <lineage>
        <taxon>Bacteria</taxon>
        <taxon>Pseudomonadati</taxon>
        <taxon>Balneolota</taxon>
        <taxon>Balneolia</taxon>
        <taxon>Balneolales</taxon>
        <taxon>Balneolaceae</taxon>
        <taxon>Halalkalibaculum</taxon>
    </lineage>
</organism>
<evidence type="ECO:0000313" key="1">
    <source>
        <dbReference type="EMBL" id="NGP75259.1"/>
    </source>
</evidence>
<dbReference type="Gene3D" id="3.40.50.1820">
    <property type="entry name" value="alpha/beta hydrolase"/>
    <property type="match status" value="1"/>
</dbReference>
<dbReference type="RefSeq" id="WP_165138408.1">
    <property type="nucleotide sequence ID" value="NZ_JAALLT010000001.1"/>
</dbReference>
<dbReference type="EMBL" id="JAALLT010000001">
    <property type="protein sequence ID" value="NGP75259.1"/>
    <property type="molecule type" value="Genomic_DNA"/>
</dbReference>
<accession>A0A6M1SJQ9</accession>
<dbReference type="Proteomes" id="UP000473278">
    <property type="component" value="Unassembled WGS sequence"/>
</dbReference>
<evidence type="ECO:0000313" key="2">
    <source>
        <dbReference type="Proteomes" id="UP000473278"/>
    </source>
</evidence>
<gene>
    <name evidence="1" type="ORF">G3570_01330</name>
</gene>
<proteinExistence type="predicted"/>
<comment type="caution">
    <text evidence="1">The sequence shown here is derived from an EMBL/GenBank/DDBJ whole genome shotgun (WGS) entry which is preliminary data.</text>
</comment>
<reference evidence="1 2" key="1">
    <citation type="submission" date="2020-02" db="EMBL/GenBank/DDBJ databases">
        <title>Balneolaceae bacterium YR4-1, complete genome.</title>
        <authorList>
            <person name="Li Y."/>
            <person name="Wu S."/>
        </authorList>
    </citation>
    <scope>NUCLEOTIDE SEQUENCE [LARGE SCALE GENOMIC DNA]</scope>
    <source>
        <strain evidence="1 2">YR4-1</strain>
    </source>
</reference>
<name>A0A6M1SJQ9_9BACT</name>